<evidence type="ECO:0000256" key="2">
    <source>
        <dbReference type="ARBA" id="ARBA00023125"/>
    </source>
</evidence>
<dbReference type="InterPro" id="IPR018062">
    <property type="entry name" value="HTH_AraC-typ_CS"/>
</dbReference>
<reference evidence="5 6" key="1">
    <citation type="submission" date="2019-03" db="EMBL/GenBank/DDBJ databases">
        <title>Genomic Encyclopedia of Type Strains, Phase III (KMG-III): the genomes of soil and plant-associated and newly described type strains.</title>
        <authorList>
            <person name="Whitman W."/>
        </authorList>
    </citation>
    <scope>NUCLEOTIDE SEQUENCE [LARGE SCALE GENOMIC DNA]</scope>
    <source>
        <strain evidence="5 6">CECT 8976</strain>
    </source>
</reference>
<dbReference type="InterPro" id="IPR011256">
    <property type="entry name" value="Reg_factor_effector_dom_sf"/>
</dbReference>
<dbReference type="Gene3D" id="3.20.80.10">
    <property type="entry name" value="Regulatory factor, effector binding domain"/>
    <property type="match status" value="1"/>
</dbReference>
<keyword evidence="1" id="KW-0805">Transcription regulation</keyword>
<evidence type="ECO:0000313" key="5">
    <source>
        <dbReference type="EMBL" id="TDR82257.1"/>
    </source>
</evidence>
<dbReference type="EMBL" id="SNZP01000002">
    <property type="protein sequence ID" value="TDR82257.1"/>
    <property type="molecule type" value="Genomic_DNA"/>
</dbReference>
<dbReference type="PANTHER" id="PTHR40055:SF1">
    <property type="entry name" value="TRANSCRIPTIONAL REGULATOR YGIV-RELATED"/>
    <property type="match status" value="1"/>
</dbReference>
<dbReference type="InterPro" id="IPR050908">
    <property type="entry name" value="SmbC-like"/>
</dbReference>
<dbReference type="InterPro" id="IPR009057">
    <property type="entry name" value="Homeodomain-like_sf"/>
</dbReference>
<dbReference type="PANTHER" id="PTHR40055">
    <property type="entry name" value="TRANSCRIPTIONAL REGULATOR YGIV-RELATED"/>
    <property type="match status" value="1"/>
</dbReference>
<dbReference type="RefSeq" id="WP_133678667.1">
    <property type="nucleotide sequence ID" value="NZ_SNZP01000002.1"/>
</dbReference>
<dbReference type="InterPro" id="IPR018060">
    <property type="entry name" value="HTH_AraC"/>
</dbReference>
<comment type="caution">
    <text evidence="5">The sequence shown here is derived from an EMBL/GenBank/DDBJ whole genome shotgun (WGS) entry which is preliminary data.</text>
</comment>
<dbReference type="GO" id="GO:0003700">
    <property type="term" value="F:DNA-binding transcription factor activity"/>
    <property type="evidence" value="ECO:0007669"/>
    <property type="project" value="InterPro"/>
</dbReference>
<evidence type="ECO:0000259" key="4">
    <source>
        <dbReference type="PROSITE" id="PS01124"/>
    </source>
</evidence>
<dbReference type="GO" id="GO:0043565">
    <property type="term" value="F:sequence-specific DNA binding"/>
    <property type="evidence" value="ECO:0007669"/>
    <property type="project" value="InterPro"/>
</dbReference>
<accession>A0A4R7BF00</accession>
<dbReference type="SUPFAM" id="SSF46689">
    <property type="entry name" value="Homeodomain-like"/>
    <property type="match status" value="2"/>
</dbReference>
<sequence length="288" mass="33715">MTEERAQAYVKRFNRVFDYIDQHLDEDLSLDLLSQVANFSKFHFQRQFTDYCGISVSRYIQLMRMKRASYRLAFNPPERIIDIAFEAGFENPESFTRAFKQLFGQTPSQFRAHPAWEDWCQRYRQHRRQRPMNMAVTIVEHPTLQLAVLEHLGPPPLVNESVRRFIEWRMQSGLAPTEHCRTLGIAYDNPDTTPPEDFRFDIASTVEAPIPANPHSVINKTLPGGRCAVLRHTGSHESLGESVYYLYCDWLPQSGEELRDFPLFFHYLNFLPETPEHLLMTDIHLPLK</sequence>
<evidence type="ECO:0000256" key="3">
    <source>
        <dbReference type="ARBA" id="ARBA00023163"/>
    </source>
</evidence>
<dbReference type="Proteomes" id="UP000295611">
    <property type="component" value="Unassembled WGS sequence"/>
</dbReference>
<dbReference type="InterPro" id="IPR010499">
    <property type="entry name" value="AraC_E-bd"/>
</dbReference>
<dbReference type="Gene3D" id="1.10.10.60">
    <property type="entry name" value="Homeodomain-like"/>
    <property type="match status" value="2"/>
</dbReference>
<keyword evidence="6" id="KW-1185">Reference proteome</keyword>
<evidence type="ECO:0000313" key="6">
    <source>
        <dbReference type="Proteomes" id="UP000295611"/>
    </source>
</evidence>
<dbReference type="Pfam" id="PF06445">
    <property type="entry name" value="GyrI-like"/>
    <property type="match status" value="1"/>
</dbReference>
<dbReference type="SMART" id="SM00342">
    <property type="entry name" value="HTH_ARAC"/>
    <property type="match status" value="1"/>
</dbReference>
<protein>
    <submittedName>
        <fullName evidence="5">AraC family transcriptional regulator</fullName>
    </submittedName>
</protein>
<dbReference type="InterPro" id="IPR029442">
    <property type="entry name" value="GyrI-like"/>
</dbReference>
<dbReference type="SMART" id="SM00871">
    <property type="entry name" value="AraC_E_bind"/>
    <property type="match status" value="1"/>
</dbReference>
<dbReference type="Pfam" id="PF12833">
    <property type="entry name" value="HTH_18"/>
    <property type="match status" value="1"/>
</dbReference>
<organism evidence="5 6">
    <name type="scientific">Paludibacterium purpuratum</name>
    <dbReference type="NCBI Taxonomy" id="1144873"/>
    <lineage>
        <taxon>Bacteria</taxon>
        <taxon>Pseudomonadati</taxon>
        <taxon>Pseudomonadota</taxon>
        <taxon>Betaproteobacteria</taxon>
        <taxon>Neisseriales</taxon>
        <taxon>Chromobacteriaceae</taxon>
        <taxon>Paludibacterium</taxon>
    </lineage>
</organism>
<dbReference type="InterPro" id="IPR020449">
    <property type="entry name" value="Tscrpt_reg_AraC-type_HTH"/>
</dbReference>
<keyword evidence="2" id="KW-0238">DNA-binding</keyword>
<dbReference type="AlphaFoldDB" id="A0A4R7BF00"/>
<dbReference type="OrthoDB" id="282744at2"/>
<dbReference type="PRINTS" id="PR00032">
    <property type="entry name" value="HTHARAC"/>
</dbReference>
<proteinExistence type="predicted"/>
<feature type="domain" description="HTH araC/xylS-type" evidence="4">
    <location>
        <begin position="14"/>
        <end position="113"/>
    </location>
</feature>
<gene>
    <name evidence="5" type="ORF">DFP86_102374</name>
</gene>
<name>A0A4R7BF00_9NEIS</name>
<dbReference type="PROSITE" id="PS01124">
    <property type="entry name" value="HTH_ARAC_FAMILY_2"/>
    <property type="match status" value="1"/>
</dbReference>
<evidence type="ECO:0000256" key="1">
    <source>
        <dbReference type="ARBA" id="ARBA00023015"/>
    </source>
</evidence>
<keyword evidence="3" id="KW-0804">Transcription</keyword>
<dbReference type="SUPFAM" id="SSF55136">
    <property type="entry name" value="Probable bacterial effector-binding domain"/>
    <property type="match status" value="1"/>
</dbReference>
<dbReference type="PROSITE" id="PS00041">
    <property type="entry name" value="HTH_ARAC_FAMILY_1"/>
    <property type="match status" value="1"/>
</dbReference>